<evidence type="ECO:0000256" key="1">
    <source>
        <dbReference type="SAM" id="MobiDB-lite"/>
    </source>
</evidence>
<organism evidence="2 3">
    <name type="scientific">Devosia psychrophila</name>
    <dbReference type="NCBI Taxonomy" id="728005"/>
    <lineage>
        <taxon>Bacteria</taxon>
        <taxon>Pseudomonadati</taxon>
        <taxon>Pseudomonadota</taxon>
        <taxon>Alphaproteobacteria</taxon>
        <taxon>Hyphomicrobiales</taxon>
        <taxon>Devosiaceae</taxon>
        <taxon>Devosia</taxon>
    </lineage>
</organism>
<evidence type="ECO:0000313" key="3">
    <source>
        <dbReference type="Proteomes" id="UP000033519"/>
    </source>
</evidence>
<name>A0ABR5E0D1_9HYPH</name>
<reference evidence="2 3" key="1">
    <citation type="submission" date="2015-03" db="EMBL/GenBank/DDBJ databases">
        <authorList>
            <person name="Lepp D."/>
            <person name="Hassan Y.I."/>
            <person name="Li X.-Z."/>
            <person name="Zhou T."/>
        </authorList>
    </citation>
    <scope>NUCLEOTIDE SEQUENCE [LARGE SCALE GENOMIC DNA]</scope>
    <source>
        <strain evidence="2 3">Cr7-05</strain>
    </source>
</reference>
<proteinExistence type="predicted"/>
<feature type="region of interest" description="Disordered" evidence="1">
    <location>
        <begin position="1"/>
        <end position="75"/>
    </location>
</feature>
<dbReference type="Proteomes" id="UP000033519">
    <property type="component" value="Unassembled WGS sequence"/>
</dbReference>
<sequence length="88" mass="10395">MPISPRTKRSPFIPSNWHRRLPTAKARFSRQPTSRRRKPTPRRSPSARSRNRRWSRPELIPYRASNNRPRTTPALCCPRFSCGTEPRT</sequence>
<protein>
    <submittedName>
        <fullName evidence="2">Uncharacterized protein</fullName>
    </submittedName>
</protein>
<evidence type="ECO:0000313" key="2">
    <source>
        <dbReference type="EMBL" id="KKC33753.1"/>
    </source>
</evidence>
<keyword evidence="3" id="KW-1185">Reference proteome</keyword>
<comment type="caution">
    <text evidence="2">The sequence shown here is derived from an EMBL/GenBank/DDBJ whole genome shotgun (WGS) entry which is preliminary data.</text>
</comment>
<gene>
    <name evidence="2" type="ORF">WH91_06790</name>
</gene>
<accession>A0ABR5E0D1</accession>
<dbReference type="EMBL" id="LAPV01000080">
    <property type="protein sequence ID" value="KKC33753.1"/>
    <property type="molecule type" value="Genomic_DNA"/>
</dbReference>